<dbReference type="CDD" id="cd22159">
    <property type="entry name" value="F-box_AtTIR1-like"/>
    <property type="match status" value="1"/>
</dbReference>
<dbReference type="SUPFAM" id="SSF52047">
    <property type="entry name" value="RNI-like"/>
    <property type="match status" value="3"/>
</dbReference>
<feature type="domain" description="F-box/LRR-repeat protein 15-like leucin rich repeat" evidence="1">
    <location>
        <begin position="284"/>
        <end position="403"/>
    </location>
</feature>
<comment type="caution">
    <text evidence="2">The sequence shown here is derived from an EMBL/GenBank/DDBJ whole genome shotgun (WGS) entry which is preliminary data.</text>
</comment>
<feature type="domain" description="F-box/LRR-repeat protein 15-like leucin rich repeat" evidence="1">
    <location>
        <begin position="110"/>
        <end position="266"/>
    </location>
</feature>
<dbReference type="GO" id="GO:0031146">
    <property type="term" value="P:SCF-dependent proteasomal ubiquitin-dependent protein catabolic process"/>
    <property type="evidence" value="ECO:0007669"/>
    <property type="project" value="TreeGrafter"/>
</dbReference>
<dbReference type="InterPro" id="IPR006553">
    <property type="entry name" value="Leu-rich_rpt_Cys-con_subtyp"/>
</dbReference>
<dbReference type="PANTHER" id="PTHR13318">
    <property type="entry name" value="PARTNER OF PAIRED, ISOFORM B-RELATED"/>
    <property type="match status" value="1"/>
</dbReference>
<dbReference type="SMART" id="SM00367">
    <property type="entry name" value="LRR_CC"/>
    <property type="match status" value="16"/>
</dbReference>
<dbReference type="PANTHER" id="PTHR13318:SF37">
    <property type="entry name" value="F-BOX DOMAIN-CONTAINING PROTEIN"/>
    <property type="match status" value="1"/>
</dbReference>
<organism evidence="2 3">
    <name type="scientific">Stephania yunnanensis</name>
    <dbReference type="NCBI Taxonomy" id="152371"/>
    <lineage>
        <taxon>Eukaryota</taxon>
        <taxon>Viridiplantae</taxon>
        <taxon>Streptophyta</taxon>
        <taxon>Embryophyta</taxon>
        <taxon>Tracheophyta</taxon>
        <taxon>Spermatophyta</taxon>
        <taxon>Magnoliopsida</taxon>
        <taxon>Ranunculales</taxon>
        <taxon>Menispermaceae</taxon>
        <taxon>Menispermoideae</taxon>
        <taxon>Cissampelideae</taxon>
        <taxon>Stephania</taxon>
    </lineage>
</organism>
<dbReference type="Pfam" id="PF13516">
    <property type="entry name" value="LRR_6"/>
    <property type="match status" value="2"/>
</dbReference>
<dbReference type="AlphaFoldDB" id="A0AAP0HR73"/>
<dbReference type="EMBL" id="JBBNAF010000012">
    <property type="protein sequence ID" value="KAK9093616.1"/>
    <property type="molecule type" value="Genomic_DNA"/>
</dbReference>
<name>A0AAP0HR73_9MAGN</name>
<protein>
    <recommendedName>
        <fullName evidence="1">F-box/LRR-repeat protein 15-like leucin rich repeat domain-containing protein</fullName>
    </recommendedName>
</protein>
<accession>A0AAP0HR73</accession>
<dbReference type="Gene3D" id="3.80.10.10">
    <property type="entry name" value="Ribonuclease Inhibitor"/>
    <property type="match status" value="5"/>
</dbReference>
<gene>
    <name evidence="2" type="ORF">Syun_028527</name>
</gene>
<reference evidence="2 3" key="1">
    <citation type="submission" date="2024-01" db="EMBL/GenBank/DDBJ databases">
        <title>Genome assemblies of Stephania.</title>
        <authorList>
            <person name="Yang L."/>
        </authorList>
    </citation>
    <scope>NUCLEOTIDE SEQUENCE [LARGE SCALE GENOMIC DNA]</scope>
    <source>
        <strain evidence="2">YNDBR</strain>
        <tissue evidence="2">Leaf</tissue>
    </source>
</reference>
<dbReference type="InterPro" id="IPR001611">
    <property type="entry name" value="Leu-rich_rpt"/>
</dbReference>
<evidence type="ECO:0000313" key="2">
    <source>
        <dbReference type="EMBL" id="KAK9093616.1"/>
    </source>
</evidence>
<dbReference type="Pfam" id="PF25372">
    <property type="entry name" value="DUF7885"/>
    <property type="match status" value="3"/>
</dbReference>
<keyword evidence="3" id="KW-1185">Reference proteome</keyword>
<evidence type="ECO:0000259" key="1">
    <source>
        <dbReference type="Pfam" id="PF25372"/>
    </source>
</evidence>
<dbReference type="InterPro" id="IPR057207">
    <property type="entry name" value="FBXL15_LRR"/>
</dbReference>
<proteinExistence type="predicted"/>
<evidence type="ECO:0000313" key="3">
    <source>
        <dbReference type="Proteomes" id="UP001420932"/>
    </source>
</evidence>
<sequence>MVNTLKSTDDFELALFLILEYLDDNPFDKKSFSLVCKTFHKVESRHRKVLRPLRPKLLINIINRYPYVMHLNLSSCPITDDSLDVISNAYMSCLCSIDLSRSRFLSHTGLSNLVVNCQNLVEIDLSDATKLTDLGALAISKASNLEKLWLAACKLITDVGIGYIADGCRKLKLIDLRWCLDVGDLGVGLIAVKCKEIRSLDLSYLNITNKCLPSIFQLKYLEDLTFEGCLSIDDDDLETLKRGRKSIKTLNLTNCENASLRGLPFLTSGAACLSYLNLTNGFGVTEALASSLRNLPNLQSIKLNGNDVDHSGLEAIGNCCILLRKLSLNKCRGVTDEGLSFLAMKLKELRKLNISRCRKITEISVDNVTKSCTFLTSLKMKSCYLISKEAFTLIGERCHHLKKLDLTDTEVDDAGLMSIASCAELSVLRLAICYNLRGSGLIQVGKFCQKLIELNLYRAMGIKDLNVAAIASGCPRLEMINLGYCKKITNMSLVSLSKCSRLRVVEIQGCPSISSTGIVSISIGCKLLNELDVKKCHMFNDIGLLSLTKFSRNLKEINLSYCSITDVGLLALAKITSLRSITILHLRGLSTRGFIVALLACGGLRTVKVHELFKSLFPQSFLERMESRGCFFNWQNKSFQACFWRQMILSN</sequence>
<dbReference type="GO" id="GO:0019005">
    <property type="term" value="C:SCF ubiquitin ligase complex"/>
    <property type="evidence" value="ECO:0007669"/>
    <property type="project" value="TreeGrafter"/>
</dbReference>
<dbReference type="Proteomes" id="UP001420932">
    <property type="component" value="Unassembled WGS sequence"/>
</dbReference>
<dbReference type="FunFam" id="3.80.10.10:FF:000276">
    <property type="entry name" value="F-box/LRR-repeat protein 3"/>
    <property type="match status" value="1"/>
</dbReference>
<feature type="domain" description="F-box/LRR-repeat protein 15-like leucin rich repeat" evidence="1">
    <location>
        <begin position="407"/>
        <end position="527"/>
    </location>
</feature>
<dbReference type="InterPro" id="IPR032675">
    <property type="entry name" value="LRR_dom_sf"/>
</dbReference>